<accession>A0A6J8DWP8</accession>
<sequence>MAKSILTVNWKKWIGIRNLNDLEKEIEEAENDFNENDQVAPGTQQVEMKDTEIGPTESEQYVHFNPDRPIEHRPYDMSREAGIEARTVELTKHANRISESDNFKLIRSLNKKHKGFTALAPNYWKSLFSFHELTEIMRQKDDLEFAQLLNRLRQNQLTENNFAILNTRTISINDSTYRNNATHLFVENALVHNFNLQYMSKLCSQKIKVRPVDTVCGDLPISVKTKLLSSLPEKQPDTANLAKEVVLPIGMKYDITANIEVTDGLTNSSKCALKLIEIFDIKRSFTYKFKTFERIQFPLRPAAGKTIHKSQGDTLHEVVVSLKSKRKGKIPHIHFVALSRVTSLTGLQILELNQETIAVAECVQQELHRFRTDAALQLCFKPLYNLSSNYFKVVFNNSRSLHAHFNDLKSDPNILDADVISIAESRLISTDENDDFYIPDFEPLVCLDQKQTNFNTRPPHGLVLYYRTDCIPHNIFTYSTPTLEFVIADIISSSKCFQVVFVYKAPNCKLQQLKDTFLADLLPDVY</sequence>
<dbReference type="AlphaFoldDB" id="A0A6J8DWP8"/>
<dbReference type="InterPro" id="IPR051055">
    <property type="entry name" value="PIF1_helicase"/>
</dbReference>
<dbReference type="PANTHER" id="PTHR47642:SF8">
    <property type="entry name" value="ATP-DEPENDENT DNA HELICASE"/>
    <property type="match status" value="1"/>
</dbReference>
<dbReference type="InterPro" id="IPR036691">
    <property type="entry name" value="Endo/exonu/phosph_ase_sf"/>
</dbReference>
<dbReference type="OrthoDB" id="6181815at2759"/>
<reference evidence="2 3" key="1">
    <citation type="submission" date="2020-06" db="EMBL/GenBank/DDBJ databases">
        <authorList>
            <person name="Li R."/>
            <person name="Bekaert M."/>
        </authorList>
    </citation>
    <scope>NUCLEOTIDE SEQUENCE [LARGE SCALE GENOMIC DNA]</scope>
    <source>
        <strain evidence="3">wild</strain>
    </source>
</reference>
<evidence type="ECO:0008006" key="4">
    <source>
        <dbReference type="Google" id="ProtNLM"/>
    </source>
</evidence>
<evidence type="ECO:0000313" key="3">
    <source>
        <dbReference type="Proteomes" id="UP000507470"/>
    </source>
</evidence>
<dbReference type="SUPFAM" id="SSF56219">
    <property type="entry name" value="DNase I-like"/>
    <property type="match status" value="1"/>
</dbReference>
<dbReference type="PANTHER" id="PTHR47642">
    <property type="entry name" value="ATP-DEPENDENT DNA HELICASE"/>
    <property type="match status" value="1"/>
</dbReference>
<protein>
    <recommendedName>
        <fullName evidence="4">DNA helicase</fullName>
    </recommendedName>
</protein>
<organism evidence="2 3">
    <name type="scientific">Mytilus coruscus</name>
    <name type="common">Sea mussel</name>
    <dbReference type="NCBI Taxonomy" id="42192"/>
    <lineage>
        <taxon>Eukaryota</taxon>
        <taxon>Metazoa</taxon>
        <taxon>Spiralia</taxon>
        <taxon>Lophotrochozoa</taxon>
        <taxon>Mollusca</taxon>
        <taxon>Bivalvia</taxon>
        <taxon>Autobranchia</taxon>
        <taxon>Pteriomorphia</taxon>
        <taxon>Mytilida</taxon>
        <taxon>Mytiloidea</taxon>
        <taxon>Mytilidae</taxon>
        <taxon>Mytilinae</taxon>
        <taxon>Mytilus</taxon>
    </lineage>
</organism>
<name>A0A6J8DWP8_MYTCO</name>
<dbReference type="Proteomes" id="UP000507470">
    <property type="component" value="Unassembled WGS sequence"/>
</dbReference>
<evidence type="ECO:0000256" key="1">
    <source>
        <dbReference type="SAM" id="Coils"/>
    </source>
</evidence>
<keyword evidence="1" id="KW-0175">Coiled coil</keyword>
<feature type="coiled-coil region" evidence="1">
    <location>
        <begin position="12"/>
        <end position="39"/>
    </location>
</feature>
<dbReference type="SUPFAM" id="SSF52540">
    <property type="entry name" value="P-loop containing nucleoside triphosphate hydrolases"/>
    <property type="match status" value="1"/>
</dbReference>
<dbReference type="EMBL" id="CACVKT020008031">
    <property type="protein sequence ID" value="CAC5412497.1"/>
    <property type="molecule type" value="Genomic_DNA"/>
</dbReference>
<dbReference type="InterPro" id="IPR027417">
    <property type="entry name" value="P-loop_NTPase"/>
</dbReference>
<gene>
    <name evidence="2" type="ORF">MCOR_45471</name>
</gene>
<evidence type="ECO:0000313" key="2">
    <source>
        <dbReference type="EMBL" id="CAC5412497.1"/>
    </source>
</evidence>
<proteinExistence type="predicted"/>
<keyword evidence="3" id="KW-1185">Reference proteome</keyword>